<protein>
    <submittedName>
        <fullName evidence="1">Uncharacterized protein</fullName>
    </submittedName>
</protein>
<reference evidence="1" key="1">
    <citation type="submission" date="2023-08" db="EMBL/GenBank/DDBJ databases">
        <authorList>
            <person name="Chen Y."/>
            <person name="Shah S."/>
            <person name="Dougan E. K."/>
            <person name="Thang M."/>
            <person name="Chan C."/>
        </authorList>
    </citation>
    <scope>NUCLEOTIDE SEQUENCE</scope>
</reference>
<name>A0AA36IVA3_9DINO</name>
<dbReference type="Proteomes" id="UP001178507">
    <property type="component" value="Unassembled WGS sequence"/>
</dbReference>
<accession>A0AA36IVA3</accession>
<dbReference type="AlphaFoldDB" id="A0AA36IVA3"/>
<keyword evidence="2" id="KW-1185">Reference proteome</keyword>
<organism evidence="1 2">
    <name type="scientific">Effrenium voratum</name>
    <dbReference type="NCBI Taxonomy" id="2562239"/>
    <lineage>
        <taxon>Eukaryota</taxon>
        <taxon>Sar</taxon>
        <taxon>Alveolata</taxon>
        <taxon>Dinophyceae</taxon>
        <taxon>Suessiales</taxon>
        <taxon>Symbiodiniaceae</taxon>
        <taxon>Effrenium</taxon>
    </lineage>
</organism>
<sequence length="408" mass="45139">MRLALGSLLAQALALGPDSEGCDSEFWIWSRGILAGPSLPGEEDLGAVLRREAEVASSDNAGCRPGRFTLSVWQLVHSNATVRAWHLRKKFGVELVELPWAPLRAWRAFRALAELRRRALQDPKHLHPRLDSSGEPPEKLVSAVEPGGRLAGLLPWAAQALSADRAEAPESPAVAAALWILASKGTPQEAEELLAEGEQHAKTWALSKAWPLHHFLLERWPLLELLRHLEDAPVVYKTLAGGDPREPQCRAKEPYAPSVLSAGLESQRVEAVVVYGRKDRVEILCRYLVRNLRINGGVIDKVHFVVHAAMREDMDYLQELISAHAPHFAYPAVTGRRLAKFYSVCTDPETIYLKMDDDMVYLADEAVPEMVRERMRNRCGLVSANVINHAILSAVHQETSGPCATSSP</sequence>
<comment type="caution">
    <text evidence="1">The sequence shown here is derived from an EMBL/GenBank/DDBJ whole genome shotgun (WGS) entry which is preliminary data.</text>
</comment>
<gene>
    <name evidence="1" type="ORF">EVOR1521_LOCUS19182</name>
</gene>
<proteinExistence type="predicted"/>
<dbReference type="EMBL" id="CAUJNA010002890">
    <property type="protein sequence ID" value="CAJ1394555.1"/>
    <property type="molecule type" value="Genomic_DNA"/>
</dbReference>
<evidence type="ECO:0000313" key="2">
    <source>
        <dbReference type="Proteomes" id="UP001178507"/>
    </source>
</evidence>
<evidence type="ECO:0000313" key="1">
    <source>
        <dbReference type="EMBL" id="CAJ1394555.1"/>
    </source>
</evidence>